<evidence type="ECO:0000313" key="2">
    <source>
        <dbReference type="EMBL" id="KAK8405270.1"/>
    </source>
</evidence>
<proteinExistence type="predicted"/>
<keyword evidence="3" id="KW-1185">Reference proteome</keyword>
<gene>
    <name evidence="2" type="ORF">O3P69_001681</name>
</gene>
<name>A0AAW0V326_SCYPA</name>
<accession>A0AAW0V326</accession>
<feature type="compositionally biased region" description="Basic residues" evidence="1">
    <location>
        <begin position="1"/>
        <end position="12"/>
    </location>
</feature>
<sequence length="109" mass="12203">MEEHTRRGRKAGSVRGGQEDVKPASWWKSAAVVASQEVTLAVVSRLWPRPLLCRSPGLRARRVKVVKGKRVGDAAVTTVENCHDQHRQEISLSPEDVVKTHRDKEEAGW</sequence>
<dbReference type="AlphaFoldDB" id="A0AAW0V326"/>
<evidence type="ECO:0000313" key="3">
    <source>
        <dbReference type="Proteomes" id="UP001487740"/>
    </source>
</evidence>
<protein>
    <submittedName>
        <fullName evidence="2">Uncharacterized protein</fullName>
    </submittedName>
</protein>
<feature type="region of interest" description="Disordered" evidence="1">
    <location>
        <begin position="1"/>
        <end position="21"/>
    </location>
</feature>
<evidence type="ECO:0000256" key="1">
    <source>
        <dbReference type="SAM" id="MobiDB-lite"/>
    </source>
</evidence>
<dbReference type="Proteomes" id="UP001487740">
    <property type="component" value="Unassembled WGS sequence"/>
</dbReference>
<comment type="caution">
    <text evidence="2">The sequence shown here is derived from an EMBL/GenBank/DDBJ whole genome shotgun (WGS) entry which is preliminary data.</text>
</comment>
<reference evidence="2 3" key="1">
    <citation type="submission" date="2023-03" db="EMBL/GenBank/DDBJ databases">
        <title>High-quality genome of Scylla paramamosain provides insights in environmental adaptation.</title>
        <authorList>
            <person name="Zhang L."/>
        </authorList>
    </citation>
    <scope>NUCLEOTIDE SEQUENCE [LARGE SCALE GENOMIC DNA]</scope>
    <source>
        <strain evidence="2">LZ_2023a</strain>
        <tissue evidence="2">Muscle</tissue>
    </source>
</reference>
<organism evidence="2 3">
    <name type="scientific">Scylla paramamosain</name>
    <name type="common">Mud crab</name>
    <dbReference type="NCBI Taxonomy" id="85552"/>
    <lineage>
        <taxon>Eukaryota</taxon>
        <taxon>Metazoa</taxon>
        <taxon>Ecdysozoa</taxon>
        <taxon>Arthropoda</taxon>
        <taxon>Crustacea</taxon>
        <taxon>Multicrustacea</taxon>
        <taxon>Malacostraca</taxon>
        <taxon>Eumalacostraca</taxon>
        <taxon>Eucarida</taxon>
        <taxon>Decapoda</taxon>
        <taxon>Pleocyemata</taxon>
        <taxon>Brachyura</taxon>
        <taxon>Eubrachyura</taxon>
        <taxon>Portunoidea</taxon>
        <taxon>Portunidae</taxon>
        <taxon>Portuninae</taxon>
        <taxon>Scylla</taxon>
    </lineage>
</organism>
<dbReference type="EMBL" id="JARAKH010000003">
    <property type="protein sequence ID" value="KAK8405270.1"/>
    <property type="molecule type" value="Genomic_DNA"/>
</dbReference>